<dbReference type="OrthoDB" id="206848at2759"/>
<evidence type="ECO:0000256" key="5">
    <source>
        <dbReference type="ARBA" id="ARBA00023098"/>
    </source>
</evidence>
<evidence type="ECO:0000313" key="8">
    <source>
        <dbReference type="EMBL" id="PRP81570.1"/>
    </source>
</evidence>
<accession>A0A2P6NC96</accession>
<evidence type="ECO:0000313" key="9">
    <source>
        <dbReference type="Proteomes" id="UP000241769"/>
    </source>
</evidence>
<evidence type="ECO:0000259" key="7">
    <source>
        <dbReference type="Pfam" id="PF24708"/>
    </source>
</evidence>
<dbReference type="AlphaFoldDB" id="A0A2P6NC96"/>
<comment type="subcellular location">
    <subcellularLocation>
        <location evidence="1">Secreted</location>
    </subcellularLocation>
</comment>
<feature type="chain" id="PRO_5015168780" evidence="6">
    <location>
        <begin position="24"/>
        <end position="445"/>
    </location>
</feature>
<dbReference type="Proteomes" id="UP000241769">
    <property type="component" value="Unassembled WGS sequence"/>
</dbReference>
<keyword evidence="2" id="KW-0964">Secreted</keyword>
<keyword evidence="4" id="KW-0378">Hydrolase</keyword>
<proteinExistence type="predicted"/>
<dbReference type="InterPro" id="IPR029058">
    <property type="entry name" value="AB_hydrolase_fold"/>
</dbReference>
<dbReference type="InParanoid" id="A0A2P6NC96"/>
<organism evidence="8 9">
    <name type="scientific">Planoprotostelium fungivorum</name>
    <dbReference type="NCBI Taxonomy" id="1890364"/>
    <lineage>
        <taxon>Eukaryota</taxon>
        <taxon>Amoebozoa</taxon>
        <taxon>Evosea</taxon>
        <taxon>Variosea</taxon>
        <taxon>Cavosteliida</taxon>
        <taxon>Cavosteliaceae</taxon>
        <taxon>Planoprotostelium</taxon>
    </lineage>
</organism>
<evidence type="ECO:0000256" key="6">
    <source>
        <dbReference type="SAM" id="SignalP"/>
    </source>
</evidence>
<dbReference type="GO" id="GO:0005576">
    <property type="term" value="C:extracellular region"/>
    <property type="evidence" value="ECO:0007669"/>
    <property type="project" value="UniProtKB-SubCell"/>
</dbReference>
<feature type="signal peptide" evidence="6">
    <location>
        <begin position="1"/>
        <end position="23"/>
    </location>
</feature>
<evidence type="ECO:0000256" key="1">
    <source>
        <dbReference type="ARBA" id="ARBA00004613"/>
    </source>
</evidence>
<evidence type="ECO:0000256" key="2">
    <source>
        <dbReference type="ARBA" id="ARBA00022525"/>
    </source>
</evidence>
<keyword evidence="9" id="KW-1185">Reference proteome</keyword>
<gene>
    <name evidence="8" type="ORF">PROFUN_01077</name>
</gene>
<dbReference type="InterPro" id="IPR056304">
    <property type="entry name" value="Lip-like_C"/>
</dbReference>
<dbReference type="EMBL" id="MDYQ01000121">
    <property type="protein sequence ID" value="PRP81570.1"/>
    <property type="molecule type" value="Genomic_DNA"/>
</dbReference>
<dbReference type="GO" id="GO:0006629">
    <property type="term" value="P:lipid metabolic process"/>
    <property type="evidence" value="ECO:0007669"/>
    <property type="project" value="UniProtKB-KW"/>
</dbReference>
<keyword evidence="3 6" id="KW-0732">Signal</keyword>
<dbReference type="Pfam" id="PF24708">
    <property type="entry name" value="Lip_C"/>
    <property type="match status" value="1"/>
</dbReference>
<dbReference type="GO" id="GO:0016787">
    <property type="term" value="F:hydrolase activity"/>
    <property type="evidence" value="ECO:0007669"/>
    <property type="project" value="UniProtKB-KW"/>
</dbReference>
<protein>
    <submittedName>
        <fullName evidence="8">Lipase</fullName>
    </submittedName>
</protein>
<evidence type="ECO:0000256" key="4">
    <source>
        <dbReference type="ARBA" id="ARBA00022801"/>
    </source>
</evidence>
<dbReference type="PANTHER" id="PTHR34043:SF3">
    <property type="entry name" value="ALPHA_BETA-HYDROLASES SUPERFAMILY PROTEIN"/>
    <property type="match status" value="1"/>
</dbReference>
<reference evidence="8 9" key="1">
    <citation type="journal article" date="2018" name="Genome Biol. Evol.">
        <title>Multiple Roots of Fruiting Body Formation in Amoebozoa.</title>
        <authorList>
            <person name="Hillmann F."/>
            <person name="Forbes G."/>
            <person name="Novohradska S."/>
            <person name="Ferling I."/>
            <person name="Riege K."/>
            <person name="Groth M."/>
            <person name="Westermann M."/>
            <person name="Marz M."/>
            <person name="Spaller T."/>
            <person name="Winckler T."/>
            <person name="Schaap P."/>
            <person name="Glockner G."/>
        </authorList>
    </citation>
    <scope>NUCLEOTIDE SEQUENCE [LARGE SCALE GENOMIC DNA]</scope>
    <source>
        <strain evidence="8 9">Jena</strain>
    </source>
</reference>
<keyword evidence="5" id="KW-0443">Lipid metabolism</keyword>
<feature type="domain" description="Lipase-like C-terminal" evidence="7">
    <location>
        <begin position="90"/>
        <end position="378"/>
    </location>
</feature>
<comment type="caution">
    <text evidence="8">The sequence shown here is derived from an EMBL/GenBank/DDBJ whole genome shotgun (WGS) entry which is preliminary data.</text>
</comment>
<evidence type="ECO:0000256" key="3">
    <source>
        <dbReference type="ARBA" id="ARBA00022729"/>
    </source>
</evidence>
<dbReference type="PANTHER" id="PTHR34043">
    <property type="entry name" value="ALPHA/BETA-HYDROLASES SUPERFAMILY PROTEIN"/>
    <property type="match status" value="1"/>
</dbReference>
<name>A0A2P6NC96_9EUKA</name>
<dbReference type="SUPFAM" id="SSF53474">
    <property type="entry name" value="alpha/beta-Hydrolases"/>
    <property type="match status" value="1"/>
</dbReference>
<dbReference type="STRING" id="1890364.A0A2P6NC96"/>
<dbReference type="Gene3D" id="3.40.50.1820">
    <property type="entry name" value="alpha/beta hydrolase"/>
    <property type="match status" value="1"/>
</dbReference>
<sequence>MKGAWVILWFLWPILRLYRTLRGSRREKTDLKITEVGSTSVEVLTDPIHKDDGLPILLIEGLFGFGHESYWRGLPQAIETSGRRRKLIFAKPGAVSSVHDRACEIFYQIKGGRTDYGKEHSDEFGHQRYGKTHPGLYPEWDKDHPIHVLGHSLGGCTGAMLQHMLATNQFEGHVTHADMIRSFSPICSPMRGTTIIHLLGLRSGGQAGFALLSLSGIISRVLHFYQFIGLNFIWDFQMDHWPLFSLKRLVREGAEGIRMAVLWLITVMVRSPFAEGKDNAFYDLGLEGACQSASKIKMNPNTFYRSYAASMTRPAPFFGYHIPSNILHWPALLLLSTYIGSRTRSSLKKVKESIGTTVEQWFESDGVANTVSQYHPHSCREDYCQHVRGFPSRMEKRPALERGKWQVVELRGVTHFCLLPSFLVSSTQRQFYKDYLEFLEEAEAC</sequence>